<keyword evidence="1" id="KW-0472">Membrane</keyword>
<evidence type="ECO:0000313" key="3">
    <source>
        <dbReference type="EMBL" id="RGQ58656.1"/>
    </source>
</evidence>
<sequence length="85" mass="10790">MFFWFTFQLSFFHFLLRIFLCFFWFDLQFLFYFFWFLFRLFLRFLIGQNDTDPCQNATQNHHGCNHNYDSFFQCCLAPFLLLMEW</sequence>
<comment type="caution">
    <text evidence="2">The sequence shown here is derived from an EMBL/GenBank/DDBJ whole genome shotgun (WGS) entry which is preliminary data.</text>
</comment>
<reference evidence="6 7" key="1">
    <citation type="submission" date="2018-08" db="EMBL/GenBank/DDBJ databases">
        <title>A genome reference for cultivated species of the human gut microbiota.</title>
        <authorList>
            <person name="Zou Y."/>
            <person name="Xue W."/>
            <person name="Luo G."/>
        </authorList>
    </citation>
    <scope>NUCLEOTIDE SEQUENCE [LARGE SCALE GENOMIC DNA]</scope>
    <source>
        <strain evidence="4 7">AF19-16AC</strain>
        <strain evidence="3 9">AF27-4BH</strain>
        <strain evidence="5 8">AF33-12</strain>
        <strain evidence="2 6">TF01-20-2</strain>
    </source>
</reference>
<accession>A0A3E4UZL1</accession>
<evidence type="ECO:0000313" key="4">
    <source>
        <dbReference type="EMBL" id="RGT36510.1"/>
    </source>
</evidence>
<feature type="transmembrane region" description="Helical" evidence="1">
    <location>
        <begin position="12"/>
        <end position="38"/>
    </location>
</feature>
<dbReference type="Proteomes" id="UP000285610">
    <property type="component" value="Unassembled WGS sequence"/>
</dbReference>
<proteinExistence type="predicted"/>
<dbReference type="EMBL" id="QRTJ01000067">
    <property type="protein sequence ID" value="RGQ58656.1"/>
    <property type="molecule type" value="Genomic_DNA"/>
</dbReference>
<keyword evidence="1" id="KW-1133">Transmembrane helix</keyword>
<organism evidence="2 6">
    <name type="scientific">Mediterraneibacter gnavus</name>
    <name type="common">Ruminococcus gnavus</name>
    <dbReference type="NCBI Taxonomy" id="33038"/>
    <lineage>
        <taxon>Bacteria</taxon>
        <taxon>Bacillati</taxon>
        <taxon>Bacillota</taxon>
        <taxon>Clostridia</taxon>
        <taxon>Lachnospirales</taxon>
        <taxon>Lachnospiraceae</taxon>
        <taxon>Mediterraneibacter</taxon>
    </lineage>
</organism>
<keyword evidence="1" id="KW-0812">Transmembrane</keyword>
<gene>
    <name evidence="4" type="ORF">DWX36_13850</name>
    <name evidence="3" type="ORF">DWY88_17300</name>
    <name evidence="5" type="ORF">DWZ50_09340</name>
    <name evidence="2" type="ORF">DXC31_13695</name>
</gene>
<dbReference type="EMBL" id="QRQE01000020">
    <property type="protein sequence ID" value="RHM75902.1"/>
    <property type="molecule type" value="Genomic_DNA"/>
</dbReference>
<evidence type="ECO:0000313" key="6">
    <source>
        <dbReference type="Proteomes" id="UP000260808"/>
    </source>
</evidence>
<evidence type="ECO:0000313" key="5">
    <source>
        <dbReference type="EMBL" id="RHM75902.1"/>
    </source>
</evidence>
<evidence type="ECO:0000313" key="2">
    <source>
        <dbReference type="EMBL" id="RGM20584.1"/>
    </source>
</evidence>
<evidence type="ECO:0000313" key="8">
    <source>
        <dbReference type="Proteomes" id="UP000285610"/>
    </source>
</evidence>
<dbReference type="Proteomes" id="UP000283834">
    <property type="component" value="Unassembled WGS sequence"/>
</dbReference>
<dbReference type="Proteomes" id="UP000286137">
    <property type="component" value="Unassembled WGS sequence"/>
</dbReference>
<evidence type="ECO:0000313" key="9">
    <source>
        <dbReference type="Proteomes" id="UP000286137"/>
    </source>
</evidence>
<dbReference type="Proteomes" id="UP000260808">
    <property type="component" value="Unassembled WGS sequence"/>
</dbReference>
<evidence type="ECO:0000313" key="7">
    <source>
        <dbReference type="Proteomes" id="UP000283834"/>
    </source>
</evidence>
<dbReference type="AlphaFoldDB" id="A0A3E4UZL1"/>
<evidence type="ECO:0000256" key="1">
    <source>
        <dbReference type="SAM" id="Phobius"/>
    </source>
</evidence>
<dbReference type="EMBL" id="QSSX01000041">
    <property type="protein sequence ID" value="RGM20584.1"/>
    <property type="molecule type" value="Genomic_DNA"/>
</dbReference>
<protein>
    <submittedName>
        <fullName evidence="2">Uncharacterized protein</fullName>
    </submittedName>
</protein>
<dbReference type="EMBL" id="QRWQ01000017">
    <property type="protein sequence ID" value="RGT36510.1"/>
    <property type="molecule type" value="Genomic_DNA"/>
</dbReference>
<name>A0A3E4UZL1_MEDGN</name>